<dbReference type="AlphaFoldDB" id="W6V2Q2"/>
<dbReference type="RefSeq" id="XP_024351440.1">
    <property type="nucleotide sequence ID" value="XM_024494203.1"/>
</dbReference>
<name>W6V2Q2_ECHGR</name>
<reference evidence="1 2" key="1">
    <citation type="journal article" date="2013" name="Nat. Genet.">
        <title>The genome of the hydatid tapeworm Echinococcus granulosus.</title>
        <authorList>
            <person name="Zheng H."/>
            <person name="Zhang W."/>
            <person name="Zhang L."/>
            <person name="Zhang Z."/>
            <person name="Li J."/>
            <person name="Lu G."/>
            <person name="Zhu Y."/>
            <person name="Wang Y."/>
            <person name="Huang Y."/>
            <person name="Liu J."/>
            <person name="Kang H."/>
            <person name="Chen J."/>
            <person name="Wang L."/>
            <person name="Chen A."/>
            <person name="Yu S."/>
            <person name="Gao Z."/>
            <person name="Jin L."/>
            <person name="Gu W."/>
            <person name="Wang Z."/>
            <person name="Zhao L."/>
            <person name="Shi B."/>
            <person name="Wen H."/>
            <person name="Lin R."/>
            <person name="Jones M.K."/>
            <person name="Brejova B."/>
            <person name="Vinar T."/>
            <person name="Zhao G."/>
            <person name="McManus D.P."/>
            <person name="Chen Z."/>
            <person name="Zhou Y."/>
            <person name="Wang S."/>
        </authorList>
    </citation>
    <scope>NUCLEOTIDE SEQUENCE [LARGE SCALE GENOMIC DNA]</scope>
</reference>
<sequence>MSSENFTSLVKVTNSENLAEWILSDKQSKQCFLVAGKGTTCAYSSKSELKSSKQSIVLTTVGLPVIFVKLNWSFNLKVQIRKISQIKRILQLNTEINKFQSYKKNVTSSFALQKNLAKVNSQLLSGLPINSKPK</sequence>
<keyword evidence="2" id="KW-1185">Reference proteome</keyword>
<dbReference type="KEGG" id="egl:EGR_04954"/>
<dbReference type="CTD" id="36340669"/>
<accession>W6V2Q2</accession>
<dbReference type="Proteomes" id="UP000019149">
    <property type="component" value="Unassembled WGS sequence"/>
</dbReference>
<protein>
    <submittedName>
        <fullName evidence="1">Uncharacterized protein</fullName>
    </submittedName>
</protein>
<gene>
    <name evidence="1" type="ORF">EGR_04954</name>
</gene>
<comment type="caution">
    <text evidence="1">The sequence shown here is derived from an EMBL/GenBank/DDBJ whole genome shotgun (WGS) entry which is preliminary data.</text>
</comment>
<evidence type="ECO:0000313" key="2">
    <source>
        <dbReference type="Proteomes" id="UP000019149"/>
    </source>
</evidence>
<organism evidence="1 2">
    <name type="scientific">Echinococcus granulosus</name>
    <name type="common">Hydatid tapeworm</name>
    <dbReference type="NCBI Taxonomy" id="6210"/>
    <lineage>
        <taxon>Eukaryota</taxon>
        <taxon>Metazoa</taxon>
        <taxon>Spiralia</taxon>
        <taxon>Lophotrochozoa</taxon>
        <taxon>Platyhelminthes</taxon>
        <taxon>Cestoda</taxon>
        <taxon>Eucestoda</taxon>
        <taxon>Cyclophyllidea</taxon>
        <taxon>Taeniidae</taxon>
        <taxon>Echinococcus</taxon>
        <taxon>Echinococcus granulosus group</taxon>
    </lineage>
</organism>
<dbReference type="GeneID" id="36340669"/>
<dbReference type="EMBL" id="APAU02000033">
    <property type="protein sequence ID" value="EUB60244.1"/>
    <property type="molecule type" value="Genomic_DNA"/>
</dbReference>
<evidence type="ECO:0000313" key="1">
    <source>
        <dbReference type="EMBL" id="EUB60244.1"/>
    </source>
</evidence>
<proteinExistence type="predicted"/>